<organism evidence="5 6">
    <name type="scientific">Lachancea mirantina</name>
    <dbReference type="NCBI Taxonomy" id="1230905"/>
    <lineage>
        <taxon>Eukaryota</taxon>
        <taxon>Fungi</taxon>
        <taxon>Dikarya</taxon>
        <taxon>Ascomycota</taxon>
        <taxon>Saccharomycotina</taxon>
        <taxon>Saccharomycetes</taxon>
        <taxon>Saccharomycetales</taxon>
        <taxon>Saccharomycetaceae</taxon>
        <taxon>Lachancea</taxon>
    </lineage>
</organism>
<dbReference type="InterPro" id="IPR008271">
    <property type="entry name" value="Ser/Thr_kinase_AS"/>
</dbReference>
<dbReference type="SUPFAM" id="SSF56112">
    <property type="entry name" value="Protein kinase-like (PK-like)"/>
    <property type="match status" value="1"/>
</dbReference>
<proteinExistence type="inferred from homology"/>
<dbReference type="Proteomes" id="UP000191024">
    <property type="component" value="Chromosome F"/>
</dbReference>
<dbReference type="SMART" id="SM00220">
    <property type="entry name" value="S_TKc"/>
    <property type="match status" value="1"/>
</dbReference>
<evidence type="ECO:0000259" key="3">
    <source>
        <dbReference type="PROSITE" id="PS50006"/>
    </source>
</evidence>
<evidence type="ECO:0000259" key="4">
    <source>
        <dbReference type="PROSITE" id="PS50011"/>
    </source>
</evidence>
<dbReference type="Gene3D" id="3.30.200.20">
    <property type="entry name" value="Phosphorylase Kinase, domain 1"/>
    <property type="match status" value="1"/>
</dbReference>
<dbReference type="InterPro" id="IPR011009">
    <property type="entry name" value="Kinase-like_dom_sf"/>
</dbReference>
<dbReference type="Pfam" id="PF00069">
    <property type="entry name" value="Pkinase"/>
    <property type="match status" value="1"/>
</dbReference>
<dbReference type="PROSITE" id="PS50011">
    <property type="entry name" value="PROTEIN_KINASE_DOM"/>
    <property type="match status" value="1"/>
</dbReference>
<dbReference type="STRING" id="1230905.A0A1G4JYR1"/>
<evidence type="ECO:0000313" key="6">
    <source>
        <dbReference type="Proteomes" id="UP000191024"/>
    </source>
</evidence>
<name>A0A1G4JYR1_9SACH</name>
<dbReference type="GO" id="GO:0004672">
    <property type="term" value="F:protein kinase activity"/>
    <property type="evidence" value="ECO:0007669"/>
    <property type="project" value="InterPro"/>
</dbReference>
<dbReference type="PROSITE" id="PS50006">
    <property type="entry name" value="FHA_DOMAIN"/>
    <property type="match status" value="1"/>
</dbReference>
<reference evidence="6" key="1">
    <citation type="submission" date="2016-03" db="EMBL/GenBank/DDBJ databases">
        <authorList>
            <person name="Devillers H."/>
        </authorList>
    </citation>
    <scope>NUCLEOTIDE SEQUENCE [LARGE SCALE GENOMIC DNA]</scope>
</reference>
<gene>
    <name evidence="5" type="ORF">LAMI_0F05710G</name>
</gene>
<evidence type="ECO:0000256" key="1">
    <source>
        <dbReference type="ARBA" id="ARBA00005575"/>
    </source>
</evidence>
<dbReference type="SUPFAM" id="SSF49879">
    <property type="entry name" value="SMAD/FHA domain"/>
    <property type="match status" value="1"/>
</dbReference>
<keyword evidence="6" id="KW-1185">Reference proteome</keyword>
<feature type="domain" description="FHA" evidence="3">
    <location>
        <begin position="36"/>
        <end position="91"/>
    </location>
</feature>
<protein>
    <submittedName>
        <fullName evidence="5">LAMI_0F05710g1_1</fullName>
    </submittedName>
</protein>
<comment type="similarity">
    <text evidence="1">Belongs to the protein kinase superfamily. CAMK Ser/Thr protein kinase family. CHEK2 subfamily.</text>
</comment>
<dbReference type="PROSITE" id="PS00108">
    <property type="entry name" value="PROTEIN_KINASE_ST"/>
    <property type="match status" value="1"/>
</dbReference>
<sequence>MNELGFVEEIDENGGALIKEGRCDLAAIPIIRNKILKIGRNERQCDIVLNKACVSSIHCTFWGIKFDEDSIPMCYVKDCSLNGILLNEQPLQRDQTCLLEDGDIVTIPAVSTFRFYAKSKLITKDLLQQLGVQQNIDKWTITPRVIGSGTFGHVLVAVKTKEQSKTKTRSKTTRPLDYATKVIKLKPDRVDKEAQILLQLRHPNIIRVHSTFLGPDQKLYLIQDLVPGGDLFSYLAKEDRLMPVSETEALVIVYQIIKALIYLHSEGVVHRDLKLDNILLCVPEPCTRIVLADFGIARNISSSRSRMHTVVGTPEYCAPEVGFRADRLIYREFTRVATLEYQGYDAKCDIWSLGVITHIILTGISPFYSDGSEGSIIRNAKNGHLNFEIEPWRHVSDSAKGFVRKLLQVNASKRPNSSAALQHSWLQKHKAQLRILYHQRILRDVKHPFEAKELHEKRRVPKNFNPHQLDLEEAKKLRTSAT</sequence>
<dbReference type="InterPro" id="IPR000253">
    <property type="entry name" value="FHA_dom"/>
</dbReference>
<dbReference type="CDD" id="cd22670">
    <property type="entry name" value="FHA_MEK1-like"/>
    <property type="match status" value="1"/>
</dbReference>
<dbReference type="Gene3D" id="2.60.200.20">
    <property type="match status" value="1"/>
</dbReference>
<dbReference type="Pfam" id="PF00498">
    <property type="entry name" value="FHA"/>
    <property type="match status" value="1"/>
</dbReference>
<dbReference type="EMBL" id="LT598467">
    <property type="protein sequence ID" value="SCU96223.1"/>
    <property type="molecule type" value="Genomic_DNA"/>
</dbReference>
<dbReference type="InterPro" id="IPR000719">
    <property type="entry name" value="Prot_kinase_dom"/>
</dbReference>
<dbReference type="InterPro" id="IPR008984">
    <property type="entry name" value="SMAD_FHA_dom_sf"/>
</dbReference>
<evidence type="ECO:0000256" key="2">
    <source>
        <dbReference type="SAM" id="MobiDB-lite"/>
    </source>
</evidence>
<dbReference type="SMART" id="SM00240">
    <property type="entry name" value="FHA"/>
    <property type="match status" value="1"/>
</dbReference>
<dbReference type="Gene3D" id="1.10.510.10">
    <property type="entry name" value="Transferase(Phosphotransferase) domain 1"/>
    <property type="match status" value="1"/>
</dbReference>
<dbReference type="AlphaFoldDB" id="A0A1G4JYR1"/>
<dbReference type="OrthoDB" id="74764at2759"/>
<dbReference type="GO" id="GO:0005524">
    <property type="term" value="F:ATP binding"/>
    <property type="evidence" value="ECO:0007669"/>
    <property type="project" value="InterPro"/>
</dbReference>
<accession>A0A1G4JYR1</accession>
<evidence type="ECO:0000313" key="5">
    <source>
        <dbReference type="EMBL" id="SCU96223.1"/>
    </source>
</evidence>
<dbReference type="FunFam" id="1.10.510.10:FF:001021">
    <property type="entry name" value="Serine/threonine protein kinase"/>
    <property type="match status" value="1"/>
</dbReference>
<dbReference type="PANTHER" id="PTHR24347">
    <property type="entry name" value="SERINE/THREONINE-PROTEIN KINASE"/>
    <property type="match status" value="1"/>
</dbReference>
<feature type="domain" description="Protein kinase" evidence="4">
    <location>
        <begin position="140"/>
        <end position="426"/>
    </location>
</feature>
<feature type="region of interest" description="Disordered" evidence="2">
    <location>
        <begin position="458"/>
        <end position="482"/>
    </location>
</feature>